<gene>
    <name evidence="2" type="ORF">ISN44_As06g030120</name>
</gene>
<dbReference type="Pfam" id="PF08268">
    <property type="entry name" value="FBA_3"/>
    <property type="match status" value="1"/>
</dbReference>
<comment type="caution">
    <text evidence="2">The sequence shown here is derived from an EMBL/GenBank/DDBJ whole genome shotgun (WGS) entry which is preliminary data.</text>
</comment>
<dbReference type="EMBL" id="JAEFBJ010000006">
    <property type="protein sequence ID" value="KAG7598793.1"/>
    <property type="molecule type" value="Genomic_DNA"/>
</dbReference>
<evidence type="ECO:0000313" key="3">
    <source>
        <dbReference type="Proteomes" id="UP000694251"/>
    </source>
</evidence>
<reference evidence="2 3" key="1">
    <citation type="submission" date="2020-12" db="EMBL/GenBank/DDBJ databases">
        <title>Concerted genomic and epigenomic changes stabilize Arabidopsis allopolyploids.</title>
        <authorList>
            <person name="Chen Z."/>
        </authorList>
    </citation>
    <scope>NUCLEOTIDE SEQUENCE [LARGE SCALE GENOMIC DNA]</scope>
    <source>
        <strain evidence="2">As9502</strain>
        <tissue evidence="2">Leaf</tissue>
    </source>
</reference>
<dbReference type="NCBIfam" id="TIGR01640">
    <property type="entry name" value="F_box_assoc_1"/>
    <property type="match status" value="1"/>
</dbReference>
<dbReference type="InterPro" id="IPR017451">
    <property type="entry name" value="F-box-assoc_interact_dom"/>
</dbReference>
<dbReference type="CDD" id="cd22157">
    <property type="entry name" value="F-box_AtFBW1-like"/>
    <property type="match status" value="1"/>
</dbReference>
<evidence type="ECO:0000259" key="1">
    <source>
        <dbReference type="PROSITE" id="PS50181"/>
    </source>
</evidence>
<dbReference type="PROSITE" id="PS50181">
    <property type="entry name" value="FBOX"/>
    <property type="match status" value="1"/>
</dbReference>
<evidence type="ECO:0000313" key="2">
    <source>
        <dbReference type="EMBL" id="KAG7598793.1"/>
    </source>
</evidence>
<dbReference type="InterPro" id="IPR001810">
    <property type="entry name" value="F-box_dom"/>
</dbReference>
<dbReference type="PANTHER" id="PTHR31111:SF111">
    <property type="entry name" value="F-BOX DOMAIN-CONTAINING PROTEIN"/>
    <property type="match status" value="1"/>
</dbReference>
<dbReference type="AlphaFoldDB" id="A0A8T2CMJ6"/>
<name>A0A8T2CMJ6_ARASU</name>
<dbReference type="OrthoDB" id="1108608at2759"/>
<feature type="domain" description="F-box" evidence="1">
    <location>
        <begin position="17"/>
        <end position="63"/>
    </location>
</feature>
<protein>
    <submittedName>
        <fullName evidence="2">F-box associated interaction domain</fullName>
    </submittedName>
</protein>
<dbReference type="InterPro" id="IPR013187">
    <property type="entry name" value="F-box-assoc_dom_typ3"/>
</dbReference>
<accession>A0A8T2CMJ6</accession>
<keyword evidence="3" id="KW-1185">Reference proteome</keyword>
<proteinExistence type="predicted"/>
<dbReference type="Proteomes" id="UP000694251">
    <property type="component" value="Chromosome 6"/>
</dbReference>
<dbReference type="PANTHER" id="PTHR31111">
    <property type="entry name" value="BNAA05G37150D PROTEIN-RELATED"/>
    <property type="match status" value="1"/>
</dbReference>
<sequence>MKGNDQENNKDGSNNGPSHIDSIPFDVMMDILTRLPVKSLLELQYVSKTWRSIIRSNDFINLLVSMSSTQSSRFLIYFKNGRLTDKNAENRMFFFTSSQEEDEFSSLVTNLDMTMASMDAYFYTRSTGSVNGFICLSHKGRFMICNPSTKQVITLPEIKITGTNWNSAYKYLGYDPVNHQYKAMRKKVSNFEDDQEHMVLTLGDDHEVIQLFLEPRKVSIFIPGSIIVDASLLSIISGDSEPWDCKCDHNTGGNGALENQLEAEIFGENNFVDRHVPPIKVVDGKNFPKPLVFPWIM</sequence>
<organism evidence="2 3">
    <name type="scientific">Arabidopsis suecica</name>
    <name type="common">Swedish thale-cress</name>
    <name type="synonym">Cardaminopsis suecica</name>
    <dbReference type="NCBI Taxonomy" id="45249"/>
    <lineage>
        <taxon>Eukaryota</taxon>
        <taxon>Viridiplantae</taxon>
        <taxon>Streptophyta</taxon>
        <taxon>Embryophyta</taxon>
        <taxon>Tracheophyta</taxon>
        <taxon>Spermatophyta</taxon>
        <taxon>Magnoliopsida</taxon>
        <taxon>eudicotyledons</taxon>
        <taxon>Gunneridae</taxon>
        <taxon>Pentapetalae</taxon>
        <taxon>rosids</taxon>
        <taxon>malvids</taxon>
        <taxon>Brassicales</taxon>
        <taxon>Brassicaceae</taxon>
        <taxon>Camelineae</taxon>
        <taxon>Arabidopsis</taxon>
    </lineage>
</organism>
<dbReference type="SMART" id="SM00256">
    <property type="entry name" value="FBOX"/>
    <property type="match status" value="1"/>
</dbReference>
<dbReference type="Pfam" id="PF00646">
    <property type="entry name" value="F-box"/>
    <property type="match status" value="1"/>
</dbReference>